<proteinExistence type="predicted"/>
<sequence>MGILDSLKSVLGMRAEADAASAADPDALFGMSTAYVTMEAELGYESAGAAALCFSEVDSTAFADAVDQVEAILQAGENETGTVFRRRKDDHGYHWVVLEDDDPEDLVTSVHFAADEFVEQGFGSRLLAAVFGFEKAGDDAEAAGTSGDRGAAAARASTDRAYWIYSFRRGAYYPFCPSGQHERNSKAEFKLRSVLDGELDIEDDESHWYPLWPDSVGGHPWE</sequence>
<dbReference type="EMBL" id="JAGGLC010000006">
    <property type="protein sequence ID" value="MBP1988272.1"/>
    <property type="molecule type" value="Genomic_DNA"/>
</dbReference>
<dbReference type="InterPro" id="IPR054383">
    <property type="entry name" value="PspAB-like"/>
</dbReference>
<reference evidence="1" key="1">
    <citation type="submission" date="2021-03" db="EMBL/GenBank/DDBJ databases">
        <title>Genomic Encyclopedia of Type Strains, Phase IV (KMG-IV): sequencing the most valuable type-strain genomes for metagenomic binning, comparative biology and taxonomic classification.</title>
        <authorList>
            <person name="Goeker M."/>
        </authorList>
    </citation>
    <scope>NUCLEOTIDE SEQUENCE</scope>
    <source>
        <strain evidence="1">DSM 26232</strain>
    </source>
</reference>
<protein>
    <submittedName>
        <fullName evidence="1">Uncharacterized protein</fullName>
    </submittedName>
</protein>
<dbReference type="RefSeq" id="WP_209492603.1">
    <property type="nucleotide sequence ID" value="NZ_JAGGLC010000006.1"/>
</dbReference>
<comment type="caution">
    <text evidence="1">The sequence shown here is derived from an EMBL/GenBank/DDBJ whole genome shotgun (WGS) entry which is preliminary data.</text>
</comment>
<evidence type="ECO:0000313" key="2">
    <source>
        <dbReference type="Proteomes" id="UP000823736"/>
    </source>
</evidence>
<accession>A0A8T4H130</accession>
<name>A0A8T4H130_9EURY</name>
<dbReference type="Pfam" id="PF22742">
    <property type="entry name" value="PspAB"/>
    <property type="match status" value="1"/>
</dbReference>
<dbReference type="Proteomes" id="UP000823736">
    <property type="component" value="Unassembled WGS sequence"/>
</dbReference>
<gene>
    <name evidence="1" type="ORF">J2753_002784</name>
</gene>
<evidence type="ECO:0000313" key="1">
    <source>
        <dbReference type="EMBL" id="MBP1988272.1"/>
    </source>
</evidence>
<dbReference type="OrthoDB" id="284254at2157"/>
<dbReference type="AlphaFoldDB" id="A0A8T4H130"/>
<keyword evidence="2" id="KW-1185">Reference proteome</keyword>
<organism evidence="1 2">
    <name type="scientific">Halolamina salifodinae</name>
    <dbReference type="NCBI Taxonomy" id="1202767"/>
    <lineage>
        <taxon>Archaea</taxon>
        <taxon>Methanobacteriati</taxon>
        <taxon>Methanobacteriota</taxon>
        <taxon>Stenosarchaea group</taxon>
        <taxon>Halobacteria</taxon>
        <taxon>Halobacteriales</taxon>
        <taxon>Haloferacaceae</taxon>
    </lineage>
</organism>